<dbReference type="PANTHER" id="PTHR36933">
    <property type="entry name" value="SLL0788 PROTEIN"/>
    <property type="match status" value="1"/>
</dbReference>
<dbReference type="Proteomes" id="UP000248333">
    <property type="component" value="Unassembled WGS sequence"/>
</dbReference>
<evidence type="ECO:0000313" key="5">
    <source>
        <dbReference type="Proteomes" id="UP000248333"/>
    </source>
</evidence>
<keyword evidence="2" id="KW-0812">Transmembrane</keyword>
<protein>
    <submittedName>
        <fullName evidence="4">DUF305 domain-containing protein</fullName>
    </submittedName>
</protein>
<dbReference type="RefSeq" id="WP_110561644.1">
    <property type="nucleotide sequence ID" value="NZ_PYBV01000001.1"/>
</dbReference>
<feature type="region of interest" description="Disordered" evidence="1">
    <location>
        <begin position="1"/>
        <end position="23"/>
    </location>
</feature>
<evidence type="ECO:0000259" key="3">
    <source>
        <dbReference type="Pfam" id="PF03713"/>
    </source>
</evidence>
<dbReference type="Gene3D" id="1.20.1260.10">
    <property type="match status" value="1"/>
</dbReference>
<proteinExistence type="predicted"/>
<dbReference type="EMBL" id="PYBV01000001">
    <property type="protein sequence ID" value="PYC76552.1"/>
    <property type="molecule type" value="Genomic_DNA"/>
</dbReference>
<comment type="caution">
    <text evidence="4">The sequence shown here is derived from an EMBL/GenBank/DDBJ whole genome shotgun (WGS) entry which is preliminary data.</text>
</comment>
<keyword evidence="2" id="KW-1133">Transmembrane helix</keyword>
<sequence>MTAPTTTDSDYDEVQAAPDDEGGRAPARRYGVLALAIMVVVGLLLGYAGGLLTPRLTRPGDASVEAGFARDMTAHHAQAVEMSLIAYRSATLPEVRQIAVDIATEQQGEIGAMQTWLREWDLSPTGSQPPMSWMSDGAKVKDGLMPGMATPQQMTALRDAQGIEVDRQFLTLMYNHHLGGIHMIDAALDETDNAEVVRVAQTMKNTQQTELNNLQQLQAQAAQAKG</sequence>
<feature type="domain" description="DUF305" evidence="3">
    <location>
        <begin position="65"/>
        <end position="217"/>
    </location>
</feature>
<feature type="transmembrane region" description="Helical" evidence="2">
    <location>
        <begin position="30"/>
        <end position="52"/>
    </location>
</feature>
<organism evidence="4 5">
    <name type="scientific">Micromonospora arborensis</name>
    <dbReference type="NCBI Taxonomy" id="2116518"/>
    <lineage>
        <taxon>Bacteria</taxon>
        <taxon>Bacillati</taxon>
        <taxon>Actinomycetota</taxon>
        <taxon>Actinomycetes</taxon>
        <taxon>Micromonosporales</taxon>
        <taxon>Micromonosporaceae</taxon>
        <taxon>Micromonospora</taxon>
    </lineage>
</organism>
<dbReference type="InterPro" id="IPR005183">
    <property type="entry name" value="DUF305_CopM-like"/>
</dbReference>
<dbReference type="AlphaFoldDB" id="A0A318NR59"/>
<gene>
    <name evidence="4" type="ORF">C7C45_00760</name>
</gene>
<dbReference type="PANTHER" id="PTHR36933:SF1">
    <property type="entry name" value="SLL0788 PROTEIN"/>
    <property type="match status" value="1"/>
</dbReference>
<accession>A0A318NR59</accession>
<dbReference type="OrthoDB" id="26872at2"/>
<evidence type="ECO:0000256" key="1">
    <source>
        <dbReference type="SAM" id="MobiDB-lite"/>
    </source>
</evidence>
<dbReference type="InterPro" id="IPR012347">
    <property type="entry name" value="Ferritin-like"/>
</dbReference>
<keyword evidence="2" id="KW-0472">Membrane</keyword>
<evidence type="ECO:0000256" key="2">
    <source>
        <dbReference type="SAM" id="Phobius"/>
    </source>
</evidence>
<keyword evidence="5" id="KW-1185">Reference proteome</keyword>
<reference evidence="4 5" key="1">
    <citation type="submission" date="2018-03" db="EMBL/GenBank/DDBJ databases">
        <title>Bioinformatic expansion and discovery of thiopeptide antibiotics.</title>
        <authorList>
            <person name="Schwalen C.J."/>
            <person name="Hudson G.A."/>
            <person name="Mitchell D.A."/>
        </authorList>
    </citation>
    <scope>NUCLEOTIDE SEQUENCE [LARGE SCALE GENOMIC DNA]</scope>
    <source>
        <strain evidence="4 5">NRRL 8041</strain>
    </source>
</reference>
<name>A0A318NR59_9ACTN</name>
<dbReference type="Pfam" id="PF03713">
    <property type="entry name" value="DUF305"/>
    <property type="match status" value="1"/>
</dbReference>
<evidence type="ECO:0000313" key="4">
    <source>
        <dbReference type="EMBL" id="PYC76552.1"/>
    </source>
</evidence>